<dbReference type="PANTHER" id="PTHR43072">
    <property type="entry name" value="N-ACETYLTRANSFERASE"/>
    <property type="match status" value="1"/>
</dbReference>
<dbReference type="InterPro" id="IPR016181">
    <property type="entry name" value="Acyl_CoA_acyltransferase"/>
</dbReference>
<accession>A0ABQ1ZR65</accession>
<evidence type="ECO:0000313" key="2">
    <source>
        <dbReference type="EMBL" id="GGH71766.1"/>
    </source>
</evidence>
<name>A0ABQ1ZR65_9BACL</name>
<keyword evidence="3" id="KW-1185">Reference proteome</keyword>
<organism evidence="2 3">
    <name type="scientific">Saccharibacillus endophyticus</name>
    <dbReference type="NCBI Taxonomy" id="2060666"/>
    <lineage>
        <taxon>Bacteria</taxon>
        <taxon>Bacillati</taxon>
        <taxon>Bacillota</taxon>
        <taxon>Bacilli</taxon>
        <taxon>Bacillales</taxon>
        <taxon>Paenibacillaceae</taxon>
        <taxon>Saccharibacillus</taxon>
    </lineage>
</organism>
<dbReference type="Proteomes" id="UP000605427">
    <property type="component" value="Unassembled WGS sequence"/>
</dbReference>
<reference evidence="3" key="1">
    <citation type="journal article" date="2019" name="Int. J. Syst. Evol. Microbiol.">
        <title>The Global Catalogue of Microorganisms (GCM) 10K type strain sequencing project: providing services to taxonomists for standard genome sequencing and annotation.</title>
        <authorList>
            <consortium name="The Broad Institute Genomics Platform"/>
            <consortium name="The Broad Institute Genome Sequencing Center for Infectious Disease"/>
            <person name="Wu L."/>
            <person name="Ma J."/>
        </authorList>
    </citation>
    <scope>NUCLEOTIDE SEQUENCE [LARGE SCALE GENOMIC DNA]</scope>
    <source>
        <strain evidence="3">CCM 8702</strain>
    </source>
</reference>
<evidence type="ECO:0000313" key="3">
    <source>
        <dbReference type="Proteomes" id="UP000605427"/>
    </source>
</evidence>
<protein>
    <submittedName>
        <fullName evidence="2">GNAT family N-acetyltransferase</fullName>
    </submittedName>
</protein>
<dbReference type="SUPFAM" id="SSF55729">
    <property type="entry name" value="Acyl-CoA N-acyltransferases (Nat)"/>
    <property type="match status" value="1"/>
</dbReference>
<dbReference type="InterPro" id="IPR000182">
    <property type="entry name" value="GNAT_dom"/>
</dbReference>
<feature type="domain" description="N-acetyltransferase" evidence="1">
    <location>
        <begin position="1"/>
        <end position="145"/>
    </location>
</feature>
<sequence>MLNEQQLQDIKSLQQICEQRDGILLKLNDDMLRMPSRADHMDYLHYEGDALIGFLALYGFGGQLEVCGMVHPDYRRQGIFTRLWNEALASGRLSTVSYILFNAPKASLSAPEWLKTIRCRYSFSEYEMAWHPLPEQDFSAADPTVSVSYRPYEEEDQNYVLQLYADGFDTNEEDTAEMLAEEACSSKRIRSMVVYHGETVGTLVMDYDTPGQAWLFGFVIDGAYRGQGIGRSILLQMIRRENEAGLQPHIGVETQNDHALRLYENCGFRSYVVQDYYELRL</sequence>
<feature type="domain" description="N-acetyltransferase" evidence="1">
    <location>
        <begin position="147"/>
        <end position="281"/>
    </location>
</feature>
<gene>
    <name evidence="2" type="ORF">GCM10007362_09190</name>
</gene>
<dbReference type="PROSITE" id="PS51186">
    <property type="entry name" value="GNAT"/>
    <property type="match status" value="2"/>
</dbReference>
<comment type="caution">
    <text evidence="2">The sequence shown here is derived from an EMBL/GenBank/DDBJ whole genome shotgun (WGS) entry which is preliminary data.</text>
</comment>
<evidence type="ECO:0000259" key="1">
    <source>
        <dbReference type="PROSITE" id="PS51186"/>
    </source>
</evidence>
<dbReference type="CDD" id="cd04301">
    <property type="entry name" value="NAT_SF"/>
    <property type="match status" value="2"/>
</dbReference>
<proteinExistence type="predicted"/>
<dbReference type="Gene3D" id="3.40.630.30">
    <property type="match status" value="1"/>
</dbReference>
<dbReference type="Pfam" id="PF00583">
    <property type="entry name" value="Acetyltransf_1"/>
    <property type="match status" value="2"/>
</dbReference>
<dbReference type="EMBL" id="BMDD01000001">
    <property type="protein sequence ID" value="GGH71766.1"/>
    <property type="molecule type" value="Genomic_DNA"/>
</dbReference>
<dbReference type="RefSeq" id="WP_172239712.1">
    <property type="nucleotide sequence ID" value="NZ_BMDD01000001.1"/>
</dbReference>